<evidence type="ECO:0000313" key="12">
    <source>
        <dbReference type="Proteomes" id="UP000198539"/>
    </source>
</evidence>
<keyword evidence="8 9" id="KW-0472">Membrane</keyword>
<dbReference type="PANTHER" id="PTHR43386:SF1">
    <property type="entry name" value="D,D-DIPEPTIDE TRANSPORT SYSTEM PERMEASE PROTEIN DDPC-RELATED"/>
    <property type="match status" value="1"/>
</dbReference>
<evidence type="ECO:0000256" key="8">
    <source>
        <dbReference type="ARBA" id="ARBA00023136"/>
    </source>
</evidence>
<evidence type="ECO:0000256" key="4">
    <source>
        <dbReference type="ARBA" id="ARBA00022692"/>
    </source>
</evidence>
<comment type="similarity">
    <text evidence="9">Belongs to the binding-protein-dependent transport system permease family.</text>
</comment>
<keyword evidence="2 9" id="KW-0813">Transport</keyword>
<dbReference type="Proteomes" id="UP000198539">
    <property type="component" value="Unassembled WGS sequence"/>
</dbReference>
<name>A0A1H3AU99_9RHOB</name>
<dbReference type="InterPro" id="IPR000515">
    <property type="entry name" value="MetI-like"/>
</dbReference>
<evidence type="ECO:0000256" key="1">
    <source>
        <dbReference type="ARBA" id="ARBA00004651"/>
    </source>
</evidence>
<dbReference type="GO" id="GO:0015833">
    <property type="term" value="P:peptide transport"/>
    <property type="evidence" value="ECO:0007669"/>
    <property type="project" value="UniProtKB-KW"/>
</dbReference>
<dbReference type="PROSITE" id="PS50928">
    <property type="entry name" value="ABC_TM1"/>
    <property type="match status" value="1"/>
</dbReference>
<evidence type="ECO:0000256" key="7">
    <source>
        <dbReference type="ARBA" id="ARBA00022989"/>
    </source>
</evidence>
<feature type="transmembrane region" description="Helical" evidence="9">
    <location>
        <begin position="28"/>
        <end position="51"/>
    </location>
</feature>
<keyword evidence="6" id="KW-0653">Protein transport</keyword>
<feature type="transmembrane region" description="Helical" evidence="9">
    <location>
        <begin position="91"/>
        <end position="117"/>
    </location>
</feature>
<evidence type="ECO:0000313" key="11">
    <source>
        <dbReference type="EMBL" id="SDX33237.1"/>
    </source>
</evidence>
<feature type="domain" description="ABC transmembrane type-1" evidence="10">
    <location>
        <begin position="87"/>
        <end position="276"/>
    </location>
</feature>
<feature type="transmembrane region" description="Helical" evidence="9">
    <location>
        <begin position="254"/>
        <end position="279"/>
    </location>
</feature>
<feature type="transmembrane region" description="Helical" evidence="9">
    <location>
        <begin position="129"/>
        <end position="150"/>
    </location>
</feature>
<dbReference type="Gene3D" id="1.10.3720.10">
    <property type="entry name" value="MetI-like"/>
    <property type="match status" value="1"/>
</dbReference>
<keyword evidence="3" id="KW-1003">Cell membrane</keyword>
<keyword evidence="4 9" id="KW-0812">Transmembrane</keyword>
<dbReference type="AlphaFoldDB" id="A0A1H3AU99"/>
<keyword evidence="7 9" id="KW-1133">Transmembrane helix</keyword>
<protein>
    <submittedName>
        <fullName evidence="11">Peptide/nickel transport system permease protein</fullName>
    </submittedName>
</protein>
<sequence length="290" mass="30661">MATDTGDIETPVHPMQLAMGRYFKHPGAVIGLIVLVCWILVTIFAPVLAPYDPADLVGRARQAPSAAHWLGTDMLGRDVLSRVIYGSRISISIGLIAVLLGGIPGVILGLLAGYFGGWVDTVISRFVDALLAFPSILLALVVIAALGASIQNMMIAVGIATLPDYARLVRGTVLSIKSQPYVEAARLVGNSHFRIMARHILINANAPIVVLATLQIGSAILIGAGLSFLGLGAQPPTPEWGLMSAEGRQMLQRAWWISTFPGIAILSVVIACNLVGDGLRSALDPKMRMG</sequence>
<evidence type="ECO:0000256" key="9">
    <source>
        <dbReference type="RuleBase" id="RU363032"/>
    </source>
</evidence>
<organism evidence="11 12">
    <name type="scientific">Roseicitreum antarcticum</name>
    <dbReference type="NCBI Taxonomy" id="564137"/>
    <lineage>
        <taxon>Bacteria</taxon>
        <taxon>Pseudomonadati</taxon>
        <taxon>Pseudomonadota</taxon>
        <taxon>Alphaproteobacteria</taxon>
        <taxon>Rhodobacterales</taxon>
        <taxon>Paracoccaceae</taxon>
        <taxon>Roseicitreum</taxon>
    </lineage>
</organism>
<gene>
    <name evidence="11" type="ORF">SAMN04488238_107136</name>
</gene>
<keyword evidence="5" id="KW-0571">Peptide transport</keyword>
<dbReference type="STRING" id="564137.SAMN04488238_107136"/>
<dbReference type="RefSeq" id="WP_218132153.1">
    <property type="nucleotide sequence ID" value="NZ_CP061498.1"/>
</dbReference>
<keyword evidence="12" id="KW-1185">Reference proteome</keyword>
<dbReference type="Pfam" id="PF00528">
    <property type="entry name" value="BPD_transp_1"/>
    <property type="match status" value="1"/>
</dbReference>
<dbReference type="Pfam" id="PF12911">
    <property type="entry name" value="OppC_N"/>
    <property type="match status" value="1"/>
</dbReference>
<dbReference type="InterPro" id="IPR025966">
    <property type="entry name" value="OppC_N"/>
</dbReference>
<evidence type="ECO:0000259" key="10">
    <source>
        <dbReference type="PROSITE" id="PS50928"/>
    </source>
</evidence>
<comment type="subcellular location">
    <subcellularLocation>
        <location evidence="1 9">Cell membrane</location>
        <topology evidence="1 9">Multi-pass membrane protein</topology>
    </subcellularLocation>
</comment>
<dbReference type="InterPro" id="IPR035906">
    <property type="entry name" value="MetI-like_sf"/>
</dbReference>
<feature type="transmembrane region" description="Helical" evidence="9">
    <location>
        <begin position="208"/>
        <end position="234"/>
    </location>
</feature>
<reference evidence="11 12" key="1">
    <citation type="submission" date="2016-10" db="EMBL/GenBank/DDBJ databases">
        <authorList>
            <person name="de Groot N.N."/>
        </authorList>
    </citation>
    <scope>NUCLEOTIDE SEQUENCE [LARGE SCALE GENOMIC DNA]</scope>
    <source>
        <strain evidence="11 12">CGMCC 1.8894</strain>
    </source>
</reference>
<dbReference type="PANTHER" id="PTHR43386">
    <property type="entry name" value="OLIGOPEPTIDE TRANSPORT SYSTEM PERMEASE PROTEIN APPC"/>
    <property type="match status" value="1"/>
</dbReference>
<dbReference type="EMBL" id="FNOM01000007">
    <property type="protein sequence ID" value="SDX33237.1"/>
    <property type="molecule type" value="Genomic_DNA"/>
</dbReference>
<accession>A0A1H3AU99</accession>
<evidence type="ECO:0000256" key="3">
    <source>
        <dbReference type="ARBA" id="ARBA00022475"/>
    </source>
</evidence>
<evidence type="ECO:0000256" key="5">
    <source>
        <dbReference type="ARBA" id="ARBA00022856"/>
    </source>
</evidence>
<dbReference type="SUPFAM" id="SSF161098">
    <property type="entry name" value="MetI-like"/>
    <property type="match status" value="1"/>
</dbReference>
<dbReference type="GO" id="GO:0055085">
    <property type="term" value="P:transmembrane transport"/>
    <property type="evidence" value="ECO:0007669"/>
    <property type="project" value="InterPro"/>
</dbReference>
<proteinExistence type="inferred from homology"/>
<dbReference type="GO" id="GO:0005886">
    <property type="term" value="C:plasma membrane"/>
    <property type="evidence" value="ECO:0007669"/>
    <property type="project" value="UniProtKB-SubCell"/>
</dbReference>
<evidence type="ECO:0000256" key="2">
    <source>
        <dbReference type="ARBA" id="ARBA00022448"/>
    </source>
</evidence>
<dbReference type="InterPro" id="IPR050366">
    <property type="entry name" value="BP-dependent_transpt_permease"/>
</dbReference>
<evidence type="ECO:0000256" key="6">
    <source>
        <dbReference type="ARBA" id="ARBA00022927"/>
    </source>
</evidence>
<dbReference type="GO" id="GO:0015031">
    <property type="term" value="P:protein transport"/>
    <property type="evidence" value="ECO:0007669"/>
    <property type="project" value="UniProtKB-KW"/>
</dbReference>
<dbReference type="CDD" id="cd06261">
    <property type="entry name" value="TM_PBP2"/>
    <property type="match status" value="1"/>
</dbReference>